<evidence type="ECO:0000256" key="3">
    <source>
        <dbReference type="RuleBase" id="RU003560"/>
    </source>
</evidence>
<dbReference type="GO" id="GO:0005829">
    <property type="term" value="C:cytosol"/>
    <property type="evidence" value="ECO:0007669"/>
    <property type="project" value="TreeGrafter"/>
</dbReference>
<evidence type="ECO:0000256" key="1">
    <source>
        <dbReference type="ARBA" id="ARBA00008954"/>
    </source>
</evidence>
<dbReference type="CDD" id="cd00610">
    <property type="entry name" value="OAT_like"/>
    <property type="match status" value="1"/>
</dbReference>
<sequence length="460" mass="49719">MGSITPTSTPKHSLLYKNFHRNPALVVESASGIYLNIDDGRKILDATSGAAVAGLGYGNQEVQKAMITQMQTISYCHPGFYKTKVAEDLADFLVASTHGQMSKAILTGSGSEAVEVAIKLAKTYFAQLSPPQPSRDRFIARVGAWHGATLGALSFGDFKGRKEPFLSLIPRNVSRVSACSEYRGRLEGESDDDYVLRLAEELEDEFQRIGPHRVAAFVAETVGGSSTGCATAVPGYFPAMKAVCERHGALLILDEVMCGMGRTGTLHAWEQEGVIPDIQTVGKGLGAGYGTISAVLLNKSMVTTFQIAGKGFAHGQTYMAHPLSAAAALKVQQIIKDQDLVSNIREMGNYLEHRLKERLGDHPFVGNIRGRGLFWAVEFVADKRTKTPFPISLNLNGKLHDIGLSRGYEMALFNAPGSVDGYAGDHVVIAPPYIVCESDVDEIVDRLVRIIEATFAALKL</sequence>
<dbReference type="NCBIfam" id="NF005685">
    <property type="entry name" value="PRK07483.1"/>
    <property type="match status" value="1"/>
</dbReference>
<dbReference type="InterPro" id="IPR005814">
    <property type="entry name" value="Aminotrans_3"/>
</dbReference>
<dbReference type="Pfam" id="PF00202">
    <property type="entry name" value="Aminotran_3"/>
    <property type="match status" value="1"/>
</dbReference>
<protein>
    <recommendedName>
        <fullName evidence="6">Aminotransferase</fullName>
    </recommendedName>
</protein>
<comment type="caution">
    <text evidence="4">The sequence shown here is derived from an EMBL/GenBank/DDBJ whole genome shotgun (WGS) entry which is preliminary data.</text>
</comment>
<name>A0A9N9KVI8_9HELO</name>
<dbReference type="SUPFAM" id="SSF53383">
    <property type="entry name" value="PLP-dependent transferases"/>
    <property type="match status" value="1"/>
</dbReference>
<evidence type="ECO:0000313" key="5">
    <source>
        <dbReference type="Proteomes" id="UP000696280"/>
    </source>
</evidence>
<dbReference type="GO" id="GO:0030170">
    <property type="term" value="F:pyridoxal phosphate binding"/>
    <property type="evidence" value="ECO:0007669"/>
    <property type="project" value="InterPro"/>
</dbReference>
<evidence type="ECO:0000313" key="4">
    <source>
        <dbReference type="EMBL" id="CAG8953881.1"/>
    </source>
</evidence>
<dbReference type="InterPro" id="IPR015424">
    <property type="entry name" value="PyrdxlP-dep_Trfase"/>
</dbReference>
<dbReference type="PANTHER" id="PTHR43094:SF1">
    <property type="entry name" value="AMINOTRANSFERASE CLASS-III"/>
    <property type="match status" value="1"/>
</dbReference>
<evidence type="ECO:0008006" key="6">
    <source>
        <dbReference type="Google" id="ProtNLM"/>
    </source>
</evidence>
<dbReference type="InterPro" id="IPR015422">
    <property type="entry name" value="PyrdxlP-dep_Trfase_small"/>
</dbReference>
<comment type="similarity">
    <text evidence="1 3">Belongs to the class-III pyridoxal-phosphate-dependent aminotransferase family.</text>
</comment>
<dbReference type="PANTHER" id="PTHR43094">
    <property type="entry name" value="AMINOTRANSFERASE"/>
    <property type="match status" value="1"/>
</dbReference>
<accession>A0A9N9KVI8</accession>
<dbReference type="EMBL" id="CAJVRL010000054">
    <property type="protein sequence ID" value="CAG8953881.1"/>
    <property type="molecule type" value="Genomic_DNA"/>
</dbReference>
<evidence type="ECO:0000256" key="2">
    <source>
        <dbReference type="ARBA" id="ARBA00022898"/>
    </source>
</evidence>
<keyword evidence="2 3" id="KW-0663">Pyridoxal phosphate</keyword>
<dbReference type="InterPro" id="IPR015421">
    <property type="entry name" value="PyrdxlP-dep_Trfase_major"/>
</dbReference>
<keyword evidence="5" id="KW-1185">Reference proteome</keyword>
<dbReference type="GO" id="GO:0008483">
    <property type="term" value="F:transaminase activity"/>
    <property type="evidence" value="ECO:0007669"/>
    <property type="project" value="InterPro"/>
</dbReference>
<dbReference type="Gene3D" id="3.90.1150.10">
    <property type="entry name" value="Aspartate Aminotransferase, domain 1"/>
    <property type="match status" value="1"/>
</dbReference>
<dbReference type="Proteomes" id="UP000696280">
    <property type="component" value="Unassembled WGS sequence"/>
</dbReference>
<organism evidence="4 5">
    <name type="scientific">Hymenoscyphus fraxineus</name>
    <dbReference type="NCBI Taxonomy" id="746836"/>
    <lineage>
        <taxon>Eukaryota</taxon>
        <taxon>Fungi</taxon>
        <taxon>Dikarya</taxon>
        <taxon>Ascomycota</taxon>
        <taxon>Pezizomycotina</taxon>
        <taxon>Leotiomycetes</taxon>
        <taxon>Helotiales</taxon>
        <taxon>Helotiaceae</taxon>
        <taxon>Hymenoscyphus</taxon>
    </lineage>
</organism>
<dbReference type="OrthoDB" id="5419315at2759"/>
<dbReference type="AlphaFoldDB" id="A0A9N9KVI8"/>
<gene>
    <name evidence="4" type="ORF">HYFRA_00010842</name>
</gene>
<dbReference type="Gene3D" id="3.40.640.10">
    <property type="entry name" value="Type I PLP-dependent aspartate aminotransferase-like (Major domain)"/>
    <property type="match status" value="1"/>
</dbReference>
<reference evidence="4" key="1">
    <citation type="submission" date="2021-07" db="EMBL/GenBank/DDBJ databases">
        <authorList>
            <person name="Durling M."/>
        </authorList>
    </citation>
    <scope>NUCLEOTIDE SEQUENCE</scope>
</reference>
<proteinExistence type="inferred from homology"/>